<accession>A0A9X1TMV0</accession>
<keyword evidence="3" id="KW-0067">ATP-binding</keyword>
<dbReference type="Gene3D" id="3.40.50.300">
    <property type="entry name" value="P-loop containing nucleotide triphosphate hydrolases"/>
    <property type="match status" value="1"/>
</dbReference>
<evidence type="ECO:0000256" key="1">
    <source>
        <dbReference type="SAM" id="MobiDB-lite"/>
    </source>
</evidence>
<dbReference type="EMBL" id="JAKEIP010000102">
    <property type="protein sequence ID" value="MCF1596485.1"/>
    <property type="molecule type" value="Genomic_DNA"/>
</dbReference>
<feature type="domain" description="AAA+ ATPase" evidence="2">
    <location>
        <begin position="40"/>
        <end position="183"/>
    </location>
</feature>
<reference evidence="3" key="1">
    <citation type="submission" date="2022-01" db="EMBL/GenBank/DDBJ databases">
        <title>Draft Genome Sequences of Seven Type Strains of the Genus Streptomyces.</title>
        <authorList>
            <person name="Aziz S."/>
            <person name="Coretto E."/>
            <person name="Chronakova A."/>
            <person name="Sproer C."/>
            <person name="Huber K."/>
            <person name="Nouioui I."/>
            <person name="Gross H."/>
        </authorList>
    </citation>
    <scope>NUCLEOTIDE SEQUENCE</scope>
    <source>
        <strain evidence="3">DSM 103493</strain>
    </source>
</reference>
<dbReference type="PANTHER" id="PTHR47691:SF3">
    <property type="entry name" value="HTH-TYPE TRANSCRIPTIONAL REGULATOR RV0890C-RELATED"/>
    <property type="match status" value="1"/>
</dbReference>
<feature type="region of interest" description="Disordered" evidence="1">
    <location>
        <begin position="785"/>
        <end position="806"/>
    </location>
</feature>
<keyword evidence="3" id="KW-0547">Nucleotide-binding</keyword>
<dbReference type="RefSeq" id="WP_234764780.1">
    <property type="nucleotide sequence ID" value="NZ_JAKEIP010000102.1"/>
</dbReference>
<dbReference type="InterPro" id="IPR027417">
    <property type="entry name" value="P-loop_NTPase"/>
</dbReference>
<dbReference type="GO" id="GO:0005524">
    <property type="term" value="F:ATP binding"/>
    <property type="evidence" value="ECO:0007669"/>
    <property type="project" value="UniProtKB-KW"/>
</dbReference>
<keyword evidence="4" id="KW-1185">Reference proteome</keyword>
<dbReference type="SUPFAM" id="SSF52540">
    <property type="entry name" value="P-loop containing nucleoside triphosphate hydrolases"/>
    <property type="match status" value="1"/>
</dbReference>
<dbReference type="InterPro" id="IPR011990">
    <property type="entry name" value="TPR-like_helical_dom_sf"/>
</dbReference>
<dbReference type="PANTHER" id="PTHR47691">
    <property type="entry name" value="REGULATOR-RELATED"/>
    <property type="match status" value="1"/>
</dbReference>
<dbReference type="SMART" id="SM00382">
    <property type="entry name" value="AAA"/>
    <property type="match status" value="1"/>
</dbReference>
<dbReference type="CDD" id="cd00009">
    <property type="entry name" value="AAA"/>
    <property type="match status" value="1"/>
</dbReference>
<evidence type="ECO:0000313" key="4">
    <source>
        <dbReference type="Proteomes" id="UP001139384"/>
    </source>
</evidence>
<evidence type="ECO:0000259" key="2">
    <source>
        <dbReference type="SMART" id="SM00382"/>
    </source>
</evidence>
<proteinExistence type="predicted"/>
<dbReference type="Pfam" id="PF13191">
    <property type="entry name" value="AAA_16"/>
    <property type="match status" value="1"/>
</dbReference>
<dbReference type="SUPFAM" id="SSF48452">
    <property type="entry name" value="TPR-like"/>
    <property type="match status" value="1"/>
</dbReference>
<dbReference type="InterPro" id="IPR003593">
    <property type="entry name" value="AAA+_ATPase"/>
</dbReference>
<feature type="compositionally biased region" description="Basic and acidic residues" evidence="1">
    <location>
        <begin position="785"/>
        <end position="794"/>
    </location>
</feature>
<dbReference type="Proteomes" id="UP001139384">
    <property type="component" value="Unassembled WGS sequence"/>
</dbReference>
<name>A0A9X1TMV0_STRM4</name>
<dbReference type="InterPro" id="IPR041664">
    <property type="entry name" value="AAA_16"/>
</dbReference>
<gene>
    <name evidence="3" type="ORF">L0P92_23330</name>
</gene>
<sequence>MGASVIDALRGPTPPPEVPVPFVGRDQEVEELAAVLAERSPRVLVLHGPVGVGKSALAAALVERVGFGRGPVHWLSLDGNATEETILLRLLAEHGAPRRPILTAAVRAENAGEDLLFASLLSEQARKYVRDSVIVLDGAHPSLRRLLHGLLPQRGDGPRLVIVTSRSDMWRGPRMHVHEVRPLDTPDAVRLIEDMSRLVEPAQDPDPARLARAARGLPAWLRVAGALPPGPHDTPHDLIASPDALLELATSRLDPAAVVVLRCLALREPNTAPFSVRTVEALLPDFGGPYDAPGILSVLGAYELVGTVREGLWTLPSCVADAVQRDIGPGDHYSLRVQVVEQQRKAALNSAWHAVHPLDGRPKWFRSDLAPMDLPTHIDEFMALLDRHRSPETLPETLAAFLAVRGDAHRLVAVHRLSGGRARLGLSQLLRDVGALKEAEQVLADESFQRGSTPTMLVRGEAQYSAGDLIGVGSARVTATPHIEAGLSVVRGAALCDRGQPLKAAHELDAAAEAHRRNGCVRGRGWALLHQARACLLLNRPLQAEHRLAQAAKALRDVGDVRGLNWVATERIRLLLLRDDAHAALAAAQRALTAHEQAEDVRGMGWTGHHVGLVLVRQDRITEAGVALRSAADYFEGCGDRLGAAWTRHRLALLAQNNVDHQVRELEGSLRAFAEAGCDTGQAWSLLELALRTRRSALGRSNEFLAGAVNLFENLDDLGGLMWAHTVDHLPAARLRSSAPWRSLVARANSSEALEADLSAFWHTATEGGHPVIPLHARDTVALPTRDDKPERKPLAPYVTPARRQPTTPRCHVRLTLLDDSPAAHATARLLLRVAPEKGHPWRSADDERPWLTAVAVPLTPATVEPPTALLLPSRQQAHGAEFDVTAHRPGVHVIRFTIALERTGTVLQQVETELEILDGTDGADLAAPHAAFPRER</sequence>
<protein>
    <submittedName>
        <fullName evidence="3">ATP-binding protein</fullName>
    </submittedName>
</protein>
<dbReference type="Gene3D" id="1.25.40.10">
    <property type="entry name" value="Tetratricopeptide repeat domain"/>
    <property type="match status" value="1"/>
</dbReference>
<organism evidence="3 4">
    <name type="scientific">Streptomyces muensis</name>
    <dbReference type="NCBI Taxonomy" id="1077944"/>
    <lineage>
        <taxon>Bacteria</taxon>
        <taxon>Bacillati</taxon>
        <taxon>Actinomycetota</taxon>
        <taxon>Actinomycetes</taxon>
        <taxon>Kitasatosporales</taxon>
        <taxon>Streptomycetaceae</taxon>
        <taxon>Streptomyces</taxon>
    </lineage>
</organism>
<dbReference type="AlphaFoldDB" id="A0A9X1TMV0"/>
<comment type="caution">
    <text evidence="3">The sequence shown here is derived from an EMBL/GenBank/DDBJ whole genome shotgun (WGS) entry which is preliminary data.</text>
</comment>
<evidence type="ECO:0000313" key="3">
    <source>
        <dbReference type="EMBL" id="MCF1596485.1"/>
    </source>
</evidence>